<proteinExistence type="predicted"/>
<dbReference type="SUPFAM" id="SSF53756">
    <property type="entry name" value="UDP-Glycosyltransferase/glycogen phosphorylase"/>
    <property type="match status" value="1"/>
</dbReference>
<keyword evidence="2" id="KW-1185">Reference proteome</keyword>
<evidence type="ECO:0000313" key="1">
    <source>
        <dbReference type="EMBL" id="MBW8185207.1"/>
    </source>
</evidence>
<evidence type="ECO:0000313" key="2">
    <source>
        <dbReference type="Proteomes" id="UP001195963"/>
    </source>
</evidence>
<dbReference type="Gene3D" id="3.40.50.2000">
    <property type="entry name" value="Glycogen Phosphorylase B"/>
    <property type="match status" value="1"/>
</dbReference>
<reference evidence="1 2" key="1">
    <citation type="submission" date="2021-07" db="EMBL/GenBank/DDBJ databases">
        <title>Shewanella sp. nov, isolated from SCS.</title>
        <authorList>
            <person name="Cao W.R."/>
        </authorList>
    </citation>
    <scope>NUCLEOTIDE SEQUENCE [LARGE SCALE GENOMIC DNA]</scope>
    <source>
        <strain evidence="1 2">NR704-98</strain>
    </source>
</reference>
<dbReference type="Pfam" id="PF13692">
    <property type="entry name" value="Glyco_trans_1_4"/>
    <property type="match status" value="1"/>
</dbReference>
<sequence>MKGKLKRFVKSNPFLFWLYESCFQRPIINLFNSNHNRKVLFSYSTYHFSKKSYLGHSNYQESSIIASIFDSLKYQVDVVNNNKFTGLDLGSYDIIFGEGLPLFQAVEGKKSGCLTIYYGTGSHPFHCTEESNKRLISFYQANSYLALSSLRTSDWRWGVAASLCDNVICIGNEDTKNSFLTNGTNSVFCIDPSFHKRDDSKGIVESKNYDTCRKTVLWLGSYGLLHKGLDLAVEAFRQRPDWTLHVCGHTSLESDFIKVLDTPHNVIVHGFLNVLSDEFKVILEDSAFVILPSCSEGTATAVLTAVGNGGLIPLVTKECGFDVDDFGFKIQLSVADIVHQLDQIDELDSLSIKSLSINGHSIVNDRYTAGNYREKLEENITKILNGCK</sequence>
<comment type="caution">
    <text evidence="1">The sequence shown here is derived from an EMBL/GenBank/DDBJ whole genome shotgun (WGS) entry which is preliminary data.</text>
</comment>
<dbReference type="EMBL" id="JAHZST010000012">
    <property type="protein sequence ID" value="MBW8185207.1"/>
    <property type="molecule type" value="Genomic_DNA"/>
</dbReference>
<dbReference type="Proteomes" id="UP001195963">
    <property type="component" value="Unassembled WGS sequence"/>
</dbReference>
<name>A0ABS7E698_9GAMM</name>
<protein>
    <submittedName>
        <fullName evidence="1">Glycosyltransferase</fullName>
    </submittedName>
</protein>
<organism evidence="1 2">
    <name type="scientific">Shewanella nanhaiensis</name>
    <dbReference type="NCBI Taxonomy" id="2864872"/>
    <lineage>
        <taxon>Bacteria</taxon>
        <taxon>Pseudomonadati</taxon>
        <taxon>Pseudomonadota</taxon>
        <taxon>Gammaproteobacteria</taxon>
        <taxon>Alteromonadales</taxon>
        <taxon>Shewanellaceae</taxon>
        <taxon>Shewanella</taxon>
    </lineage>
</organism>
<dbReference type="RefSeq" id="WP_220110647.1">
    <property type="nucleotide sequence ID" value="NZ_JAHZST010000012.1"/>
</dbReference>
<gene>
    <name evidence="1" type="ORF">K0625_16220</name>
</gene>
<accession>A0ABS7E698</accession>